<name>A0A1I0GZ59_THASX</name>
<reference evidence="5 6" key="1">
    <citation type="submission" date="2016-10" db="EMBL/GenBank/DDBJ databases">
        <authorList>
            <person name="de Groot N.N."/>
        </authorList>
    </citation>
    <scope>NUCLEOTIDE SEQUENCE [LARGE SCALE GENOMIC DNA]</scope>
    <source>
        <strain evidence="5 6">DSM 19706</strain>
    </source>
</reference>
<evidence type="ECO:0000259" key="4">
    <source>
        <dbReference type="Pfam" id="PF22124"/>
    </source>
</evidence>
<feature type="domain" description="Glycosyl hydrolase family 95 N-terminal" evidence="2">
    <location>
        <begin position="36"/>
        <end position="283"/>
    </location>
</feature>
<dbReference type="EMBL" id="FOHK01000013">
    <property type="protein sequence ID" value="SET75650.1"/>
    <property type="molecule type" value="Genomic_DNA"/>
</dbReference>
<dbReference type="Pfam" id="PF21307">
    <property type="entry name" value="Glyco_hydro_95_C"/>
    <property type="match status" value="1"/>
</dbReference>
<accession>A0A1I0GZ59</accession>
<dbReference type="GO" id="GO:0004560">
    <property type="term" value="F:alpha-L-fucosidase activity"/>
    <property type="evidence" value="ECO:0007669"/>
    <property type="project" value="InterPro"/>
</dbReference>
<dbReference type="STRING" id="349064.SAMN05660429_02608"/>
<dbReference type="InterPro" id="IPR012341">
    <property type="entry name" value="6hp_glycosidase-like_sf"/>
</dbReference>
<dbReference type="Pfam" id="PF14498">
    <property type="entry name" value="Glyco_hyd_65N_2"/>
    <property type="match status" value="1"/>
</dbReference>
<dbReference type="PANTHER" id="PTHR31084">
    <property type="entry name" value="ALPHA-L-FUCOSIDASE 2"/>
    <property type="match status" value="1"/>
</dbReference>
<dbReference type="InterPro" id="IPR049053">
    <property type="entry name" value="AFCA-like_C"/>
</dbReference>
<dbReference type="GO" id="GO:0005975">
    <property type="term" value="P:carbohydrate metabolic process"/>
    <property type="evidence" value="ECO:0007669"/>
    <property type="project" value="InterPro"/>
</dbReference>
<feature type="signal peptide" evidence="1">
    <location>
        <begin position="1"/>
        <end position="19"/>
    </location>
</feature>
<dbReference type="SUPFAM" id="SSF48208">
    <property type="entry name" value="Six-hairpin glycosidases"/>
    <property type="match status" value="1"/>
</dbReference>
<feature type="chain" id="PRO_5011458002" evidence="1">
    <location>
        <begin position="20"/>
        <end position="811"/>
    </location>
</feature>
<protein>
    <submittedName>
        <fullName evidence="5">Alpha-L-fucosidase 2</fullName>
    </submittedName>
</protein>
<dbReference type="InterPro" id="IPR027414">
    <property type="entry name" value="GH95_N_dom"/>
</dbReference>
<gene>
    <name evidence="5" type="ORF">SAMN05660429_02608</name>
</gene>
<evidence type="ECO:0000259" key="2">
    <source>
        <dbReference type="Pfam" id="PF14498"/>
    </source>
</evidence>
<sequence>MFRFLTTIFACTTSIASFAIDVAASEYSDINPHTDIWYKQSAQHWDHALPLGNGRLGAMVFGGIHKERIQLNEDTIWAGQPTDTYNKGSKQQLDAYRKALFAGDIKSVDDNIMADFSINLEPKRSHQTLGDLTIAYHYAEGPLTVRNYQRKLSLDNALSTVNYTVNQIDYKRETLVSQPEQVLATRLTSSAKNAINIAITLSRPFDNGHQTAEVSVKANQIVMKGQVTQHGGIDPNNGAGVMFYGLLGVKLDSGAVNIRQGQLVIEGANTVEIYFSANSNFYNERYIEKTQNELARALSSNWQQIKARHIDDFQRFAKRSSLKLSMSEHSFLPTDQRLAQIKAGEQDPSFSALYYHFGRYLLISSSRQNTQPANLQGLWNNHIRAPWNGDYHLNINLQMNYWPADLTNLSELQYPLFDFIERLAERGRKRAKDSFGARGWVSPHASDIWAPAWTRARKAKWGLSHISNAWLMSHMVESYRYSKDKQFLMDTVYPLLKEVCLFYFDWLVKHPDTGQLVSGPSASPENEYLVLENGQWVARASTMGPAIDQQIISELFSNMLYVANELAIEDTFIAQVNETQSQLSPGLKIDESNRIMEWFYPYQEAEPGHRHISHLYALYPGNTIHPINTPKLAAAARNTIEHRLKHGGAATGWSRAWMINFMARLHDGEAAKHHLDVLYQKSTSINLFDFHPPFQIDGNFGATAAIVEMIVQSHGGFIDLLPALPSEWQTGTLLGVKARGGIVIDIQWNHGQLTQAALSSPFQQTTVVRHLGQGISITTSAGESVKVEQLAQGKYAFDLKANQLYLLSTYN</sequence>
<dbReference type="AlphaFoldDB" id="A0A1I0GZ59"/>
<dbReference type="PANTHER" id="PTHR31084:SF0">
    <property type="entry name" value="ALPHA-L-FUCOSIDASE 2"/>
    <property type="match status" value="1"/>
</dbReference>
<organism evidence="5 6">
    <name type="scientific">Thalassotalea agarivorans</name>
    <name type="common">Thalassomonas agarivorans</name>
    <dbReference type="NCBI Taxonomy" id="349064"/>
    <lineage>
        <taxon>Bacteria</taxon>
        <taxon>Pseudomonadati</taxon>
        <taxon>Pseudomonadota</taxon>
        <taxon>Gammaproteobacteria</taxon>
        <taxon>Alteromonadales</taxon>
        <taxon>Colwelliaceae</taxon>
        <taxon>Thalassotalea</taxon>
    </lineage>
</organism>
<dbReference type="Pfam" id="PF22124">
    <property type="entry name" value="Glyco_hydro_95_cat"/>
    <property type="match status" value="1"/>
</dbReference>
<dbReference type="Gene3D" id="1.50.10.10">
    <property type="match status" value="1"/>
</dbReference>
<keyword evidence="6" id="KW-1185">Reference proteome</keyword>
<feature type="domain" description="Glycosyl hydrolase family 95 catalytic" evidence="4">
    <location>
        <begin position="302"/>
        <end position="710"/>
    </location>
</feature>
<dbReference type="InterPro" id="IPR008928">
    <property type="entry name" value="6-hairpin_glycosidase_sf"/>
</dbReference>
<dbReference type="PIRSF" id="PIRSF007663">
    <property type="entry name" value="UCP007663"/>
    <property type="match status" value="1"/>
</dbReference>
<feature type="domain" description="Alpha fucosidase A-like C-terminal" evidence="3">
    <location>
        <begin position="712"/>
        <end position="806"/>
    </location>
</feature>
<evidence type="ECO:0000313" key="6">
    <source>
        <dbReference type="Proteomes" id="UP000199308"/>
    </source>
</evidence>
<dbReference type="Proteomes" id="UP000199308">
    <property type="component" value="Unassembled WGS sequence"/>
</dbReference>
<keyword evidence="1" id="KW-0732">Signal</keyword>
<dbReference type="InterPro" id="IPR016518">
    <property type="entry name" value="Alpha-L-fucosidase"/>
</dbReference>
<evidence type="ECO:0000256" key="1">
    <source>
        <dbReference type="SAM" id="SignalP"/>
    </source>
</evidence>
<proteinExistence type="predicted"/>
<dbReference type="RefSeq" id="WP_177168922.1">
    <property type="nucleotide sequence ID" value="NZ_AP027363.1"/>
</dbReference>
<evidence type="ECO:0000313" key="5">
    <source>
        <dbReference type="EMBL" id="SET75650.1"/>
    </source>
</evidence>
<dbReference type="InterPro" id="IPR054363">
    <property type="entry name" value="GH95_cat"/>
</dbReference>
<evidence type="ECO:0000259" key="3">
    <source>
        <dbReference type="Pfam" id="PF21307"/>
    </source>
</evidence>